<proteinExistence type="predicted"/>
<dbReference type="InterPro" id="IPR032710">
    <property type="entry name" value="NTF2-like_dom_sf"/>
</dbReference>
<dbReference type="Pfam" id="PF14534">
    <property type="entry name" value="DUF4440"/>
    <property type="match status" value="1"/>
</dbReference>
<evidence type="ECO:0000259" key="2">
    <source>
        <dbReference type="Pfam" id="PF14534"/>
    </source>
</evidence>
<dbReference type="RefSeq" id="WP_182532290.1">
    <property type="nucleotide sequence ID" value="NZ_JACGXL010000006.1"/>
</dbReference>
<evidence type="ECO:0000256" key="1">
    <source>
        <dbReference type="SAM" id="SignalP"/>
    </source>
</evidence>
<name>A0A839EZK8_9GAMM</name>
<feature type="domain" description="DUF4440" evidence="2">
    <location>
        <begin position="35"/>
        <end position="140"/>
    </location>
</feature>
<evidence type="ECO:0000313" key="4">
    <source>
        <dbReference type="Proteomes" id="UP000550401"/>
    </source>
</evidence>
<organism evidence="3 4">
    <name type="scientific">Dokdonella fugitiva</name>
    <dbReference type="NCBI Taxonomy" id="328517"/>
    <lineage>
        <taxon>Bacteria</taxon>
        <taxon>Pseudomonadati</taxon>
        <taxon>Pseudomonadota</taxon>
        <taxon>Gammaproteobacteria</taxon>
        <taxon>Lysobacterales</taxon>
        <taxon>Rhodanobacteraceae</taxon>
        <taxon>Dokdonella</taxon>
    </lineage>
</organism>
<dbReference type="SUPFAM" id="SSF54427">
    <property type="entry name" value="NTF2-like"/>
    <property type="match status" value="1"/>
</dbReference>
<feature type="chain" id="PRO_5032478277" description="DUF4440 domain-containing protein" evidence="1">
    <location>
        <begin position="23"/>
        <end position="249"/>
    </location>
</feature>
<comment type="caution">
    <text evidence="3">The sequence shown here is derived from an EMBL/GenBank/DDBJ whole genome shotgun (WGS) entry which is preliminary data.</text>
</comment>
<gene>
    <name evidence="3" type="ORF">FHW12_003488</name>
</gene>
<sequence>MRTSLYRCLAAGLALAPSFAVAADTDVRVRDELVHLTQALMDAIPAGKADVWQRTLADDALVIDEFGRRQDKKAIVDSIHPFPRGMSGSIEIREPTLRLHGDTAVLGGQMYEREDVFGQALVVRYIFSNTFVRRDGAWKLLAAIDVTLPTAPPALAVEGLVPSDYVGRYGYGPGRAYEVALDGGRLYFTTRAGGTRTPLDAIAKDVFMDGGDERNLLVFRRDAAGAVNELIERRKFNDLRMKREPAPTP</sequence>
<reference evidence="3 4" key="1">
    <citation type="submission" date="2020-07" db="EMBL/GenBank/DDBJ databases">
        <title>Genomic Encyclopedia of Type Strains, Phase IV (KMG-V): Genome sequencing to study the core and pangenomes of soil and plant-associated prokaryotes.</title>
        <authorList>
            <person name="Whitman W."/>
        </authorList>
    </citation>
    <scope>NUCLEOTIDE SEQUENCE [LARGE SCALE GENOMIC DNA]</scope>
    <source>
        <strain evidence="3 4">RH2WT43</strain>
    </source>
</reference>
<keyword evidence="4" id="KW-1185">Reference proteome</keyword>
<dbReference type="EMBL" id="JACGXL010000006">
    <property type="protein sequence ID" value="MBA8889245.1"/>
    <property type="molecule type" value="Genomic_DNA"/>
</dbReference>
<dbReference type="AlphaFoldDB" id="A0A839EZK8"/>
<accession>A0A839EZK8</accession>
<protein>
    <recommendedName>
        <fullName evidence="2">DUF4440 domain-containing protein</fullName>
    </recommendedName>
</protein>
<feature type="signal peptide" evidence="1">
    <location>
        <begin position="1"/>
        <end position="22"/>
    </location>
</feature>
<keyword evidence="1" id="KW-0732">Signal</keyword>
<dbReference type="Gene3D" id="3.10.450.50">
    <property type="match status" value="1"/>
</dbReference>
<dbReference type="InterPro" id="IPR027843">
    <property type="entry name" value="DUF4440"/>
</dbReference>
<dbReference type="Proteomes" id="UP000550401">
    <property type="component" value="Unassembled WGS sequence"/>
</dbReference>
<evidence type="ECO:0000313" key="3">
    <source>
        <dbReference type="EMBL" id="MBA8889245.1"/>
    </source>
</evidence>